<dbReference type="FunFam" id="1.25.40.10:FF:003308">
    <property type="entry name" value="Uncharacterized protein"/>
    <property type="match status" value="1"/>
</dbReference>
<organism evidence="3 4">
    <name type="scientific">Vitis vinifera</name>
    <name type="common">Grape</name>
    <dbReference type="NCBI Taxonomy" id="29760"/>
    <lineage>
        <taxon>Eukaryota</taxon>
        <taxon>Viridiplantae</taxon>
        <taxon>Streptophyta</taxon>
        <taxon>Embryophyta</taxon>
        <taxon>Tracheophyta</taxon>
        <taxon>Spermatophyta</taxon>
        <taxon>Magnoliopsida</taxon>
        <taxon>eudicotyledons</taxon>
        <taxon>Gunneridae</taxon>
        <taxon>Pentapetalae</taxon>
        <taxon>rosids</taxon>
        <taxon>Vitales</taxon>
        <taxon>Vitaceae</taxon>
        <taxon>Viteae</taxon>
        <taxon>Vitis</taxon>
    </lineage>
</organism>
<feature type="repeat" description="PPR" evidence="2">
    <location>
        <begin position="155"/>
        <end position="189"/>
    </location>
</feature>
<dbReference type="Pfam" id="PF13041">
    <property type="entry name" value="PPR_2"/>
    <property type="match status" value="3"/>
</dbReference>
<evidence type="ECO:0000256" key="1">
    <source>
        <dbReference type="ARBA" id="ARBA00022737"/>
    </source>
</evidence>
<reference evidence="3 4" key="1">
    <citation type="journal article" date="2018" name="PLoS Genet.">
        <title>Population sequencing reveals clonal diversity and ancestral inbreeding in the grapevine cultivar Chardonnay.</title>
        <authorList>
            <person name="Roach M.J."/>
            <person name="Johnson D.L."/>
            <person name="Bohlmann J."/>
            <person name="van Vuuren H.J."/>
            <person name="Jones S.J."/>
            <person name="Pretorius I.S."/>
            <person name="Schmidt S.A."/>
            <person name="Borneman A.R."/>
        </authorList>
    </citation>
    <scope>NUCLEOTIDE SEQUENCE [LARGE SCALE GENOMIC DNA]</scope>
    <source>
        <strain evidence="4">cv. Chardonnay</strain>
        <tissue evidence="3">Leaf</tissue>
    </source>
</reference>
<keyword evidence="1" id="KW-0677">Repeat</keyword>
<dbReference type="GO" id="GO:0009451">
    <property type="term" value="P:RNA modification"/>
    <property type="evidence" value="ECO:0007669"/>
    <property type="project" value="InterPro"/>
</dbReference>
<dbReference type="Proteomes" id="UP000288805">
    <property type="component" value="Unassembled WGS sequence"/>
</dbReference>
<dbReference type="FunFam" id="1.25.40.10:FF:002010">
    <property type="entry name" value="Os12g0109800 protein"/>
    <property type="match status" value="1"/>
</dbReference>
<evidence type="ECO:0000313" key="4">
    <source>
        <dbReference type="Proteomes" id="UP000288805"/>
    </source>
</evidence>
<dbReference type="PANTHER" id="PTHR47926">
    <property type="entry name" value="PENTATRICOPEPTIDE REPEAT-CONTAINING PROTEIN"/>
    <property type="match status" value="1"/>
</dbReference>
<name>A0A438KNV5_VITVI</name>
<dbReference type="Gene3D" id="1.25.40.10">
    <property type="entry name" value="Tetratricopeptide repeat domain"/>
    <property type="match status" value="4"/>
</dbReference>
<feature type="repeat" description="PPR" evidence="2">
    <location>
        <begin position="461"/>
        <end position="495"/>
    </location>
</feature>
<gene>
    <name evidence="3" type="primary">PCMP-E19_2</name>
    <name evidence="3" type="ORF">CK203_008336</name>
</gene>
<accession>A0A438KNV5</accession>
<dbReference type="PROSITE" id="PS51375">
    <property type="entry name" value="PPR"/>
    <property type="match status" value="5"/>
</dbReference>
<protein>
    <submittedName>
        <fullName evidence="3">Pentatricopeptide repeat-containing protein</fullName>
    </submittedName>
</protein>
<comment type="caution">
    <text evidence="3">The sequence shown here is derived from an EMBL/GenBank/DDBJ whole genome shotgun (WGS) entry which is preliminary data.</text>
</comment>
<dbReference type="Pfam" id="PF12854">
    <property type="entry name" value="PPR_1"/>
    <property type="match status" value="1"/>
</dbReference>
<dbReference type="Pfam" id="PF01535">
    <property type="entry name" value="PPR"/>
    <property type="match status" value="3"/>
</dbReference>
<dbReference type="FunFam" id="1.25.40.10:FF:000196">
    <property type="entry name" value="Pentatricopeptide repeat-containing protein At4g14850"/>
    <property type="match status" value="1"/>
</dbReference>
<feature type="repeat" description="PPR" evidence="2">
    <location>
        <begin position="562"/>
        <end position="592"/>
    </location>
</feature>
<evidence type="ECO:0000313" key="3">
    <source>
        <dbReference type="EMBL" id="RVX22884.1"/>
    </source>
</evidence>
<dbReference type="NCBIfam" id="TIGR00756">
    <property type="entry name" value="PPR"/>
    <property type="match status" value="4"/>
</dbReference>
<dbReference type="GO" id="GO:0003723">
    <property type="term" value="F:RNA binding"/>
    <property type="evidence" value="ECO:0007669"/>
    <property type="project" value="InterPro"/>
</dbReference>
<dbReference type="InterPro" id="IPR002885">
    <property type="entry name" value="PPR_rpt"/>
</dbReference>
<evidence type="ECO:0000256" key="2">
    <source>
        <dbReference type="PROSITE-ProRule" id="PRU00708"/>
    </source>
</evidence>
<feature type="repeat" description="PPR" evidence="2">
    <location>
        <begin position="359"/>
        <end position="393"/>
    </location>
</feature>
<dbReference type="InterPro" id="IPR046960">
    <property type="entry name" value="PPR_At4g14850-like_plant"/>
</dbReference>
<dbReference type="AlphaFoldDB" id="A0A438KNV5"/>
<sequence>MGVTLGLSVKLGASSEPSFLRCHSPNNRISNNKASKSKASRLSLLQAKVSNATLSCSRVQKFKGVGRGKVCDPSYTAKTDRYHESHEAQELVDLLRDSAAKGSIREGKSVHGLLLKSSFGDEESIRLFNHVAYMYAECSCFVEAWRVFDGMPHRNAFSWTVMIVGSKKNGLFLDGFRFFYDMLVDGILPDEFVYSAVIQSCIGLGCIELGEAVHGQIVKRGFWDDVIVGTSLLSMYAKLHNSEASVRVFNAIAEHNQVSWGAVISGLSSNGLYLEAFHQFLAMITQGFTPNMYTFSSVLKAVGKMRDATKGREVHHCVMEYGMESNVVVGTSLIDMYSKCGHLSDARSVFDRNFYKSKVNNPWNAMISSYTQCGYWQEALDLFIEMSLNDVKPDLYTYGGVFSAIAALKWLCFGRQVHGMVVKSGNGSRVLSLNNAIVDAYFKCQSLEDARKVFDRMQERDMVSWTTLVSAYVQCYQPREALSIFSQMREQGFMPNQFTFSSVLVACASLSLLEYGRQVHGLICKAGLDDDHCIESSLTNMYAKSGNIIDAVEVFEKIVCPDVVSWSAIIYGYAQHGFLDKAVELVQKMEQSAKYLKALAMGIFTKKMLWFSFLPALHLL</sequence>
<dbReference type="EMBL" id="QGNW01000002">
    <property type="protein sequence ID" value="RVX22884.1"/>
    <property type="molecule type" value="Genomic_DNA"/>
</dbReference>
<feature type="repeat" description="PPR" evidence="2">
    <location>
        <begin position="256"/>
        <end position="290"/>
    </location>
</feature>
<dbReference type="PANTHER" id="PTHR47926:SF395">
    <property type="entry name" value="TETRATRICOPEPTIDE-LIKE HELICAL DOMAIN, DYW DOMAIN PROTEIN-RELATED"/>
    <property type="match status" value="1"/>
</dbReference>
<proteinExistence type="predicted"/>
<dbReference type="InterPro" id="IPR011990">
    <property type="entry name" value="TPR-like_helical_dom_sf"/>
</dbReference>
<dbReference type="FunFam" id="1.25.40.10:FF:000696">
    <property type="entry name" value="Pentatricopeptide repeat-containing protein chloroplastic"/>
    <property type="match status" value="1"/>
</dbReference>